<reference evidence="4 5" key="1">
    <citation type="submission" date="2023-07" db="EMBL/GenBank/DDBJ databases">
        <title>Sorghum-associated microbial communities from plants grown in Nebraska, USA.</title>
        <authorList>
            <person name="Schachtman D."/>
        </authorList>
    </citation>
    <scope>NUCLEOTIDE SEQUENCE [LARGE SCALE GENOMIC DNA]</scope>
    <source>
        <strain evidence="4 5">584</strain>
    </source>
</reference>
<dbReference type="RefSeq" id="WP_309795902.1">
    <property type="nucleotide sequence ID" value="NZ_JAVDPW010000006.1"/>
</dbReference>
<dbReference type="InterPro" id="IPR016181">
    <property type="entry name" value="Acyl_CoA_acyltransferase"/>
</dbReference>
<dbReference type="Gene3D" id="3.40.630.30">
    <property type="match status" value="1"/>
</dbReference>
<dbReference type="InterPro" id="IPR050832">
    <property type="entry name" value="Bact_Acetyltransf"/>
</dbReference>
<accession>A0ABU1JQW3</accession>
<dbReference type="EMBL" id="JAVDPW010000006">
    <property type="protein sequence ID" value="MDR6291011.1"/>
    <property type="molecule type" value="Genomic_DNA"/>
</dbReference>
<evidence type="ECO:0000313" key="4">
    <source>
        <dbReference type="EMBL" id="MDR6291011.1"/>
    </source>
</evidence>
<keyword evidence="1" id="KW-0808">Transferase</keyword>
<keyword evidence="5" id="KW-1185">Reference proteome</keyword>
<dbReference type="InterPro" id="IPR000182">
    <property type="entry name" value="GNAT_dom"/>
</dbReference>
<protein>
    <submittedName>
        <fullName evidence="4">GNAT superfamily N-acetyltransferase</fullName>
    </submittedName>
</protein>
<evidence type="ECO:0000259" key="3">
    <source>
        <dbReference type="PROSITE" id="PS51186"/>
    </source>
</evidence>
<sequence>MHGASLGEDGGAKLTLRPATAADAGVLAAIHRRARESAGIPNLHSRTAIRRFLLHTATRSQVMIACRDGAPVGYAALHNGWLDQLYIHPDHHRRGIGRALLAWARRESPELRLYCFAHNARALAFYRAHGAVILSEGDGSDNDEGLPDLLLGFSGN</sequence>
<feature type="domain" description="N-acetyltransferase" evidence="3">
    <location>
        <begin position="14"/>
        <end position="156"/>
    </location>
</feature>
<proteinExistence type="predicted"/>
<dbReference type="SUPFAM" id="SSF55729">
    <property type="entry name" value="Acyl-CoA N-acyltransferases (Nat)"/>
    <property type="match status" value="1"/>
</dbReference>
<evidence type="ECO:0000256" key="2">
    <source>
        <dbReference type="ARBA" id="ARBA00023315"/>
    </source>
</evidence>
<keyword evidence="2" id="KW-0012">Acyltransferase</keyword>
<dbReference type="Proteomes" id="UP001262410">
    <property type="component" value="Unassembled WGS sequence"/>
</dbReference>
<dbReference type="CDD" id="cd04301">
    <property type="entry name" value="NAT_SF"/>
    <property type="match status" value="1"/>
</dbReference>
<dbReference type="PANTHER" id="PTHR43877">
    <property type="entry name" value="AMINOALKYLPHOSPHONATE N-ACETYLTRANSFERASE-RELATED-RELATED"/>
    <property type="match status" value="1"/>
</dbReference>
<evidence type="ECO:0000256" key="1">
    <source>
        <dbReference type="ARBA" id="ARBA00022679"/>
    </source>
</evidence>
<dbReference type="Pfam" id="PF00583">
    <property type="entry name" value="Acetyltransf_1"/>
    <property type="match status" value="1"/>
</dbReference>
<organism evidence="4 5">
    <name type="scientific">Inquilinus ginsengisoli</name>
    <dbReference type="NCBI Taxonomy" id="363840"/>
    <lineage>
        <taxon>Bacteria</taxon>
        <taxon>Pseudomonadati</taxon>
        <taxon>Pseudomonadota</taxon>
        <taxon>Alphaproteobacteria</taxon>
        <taxon>Rhodospirillales</taxon>
        <taxon>Rhodospirillaceae</taxon>
        <taxon>Inquilinus</taxon>
    </lineage>
</organism>
<gene>
    <name evidence="4" type="ORF">E9232_003537</name>
</gene>
<name>A0ABU1JQW3_9PROT</name>
<evidence type="ECO:0000313" key="5">
    <source>
        <dbReference type="Proteomes" id="UP001262410"/>
    </source>
</evidence>
<dbReference type="PROSITE" id="PS51186">
    <property type="entry name" value="GNAT"/>
    <property type="match status" value="1"/>
</dbReference>
<comment type="caution">
    <text evidence="4">The sequence shown here is derived from an EMBL/GenBank/DDBJ whole genome shotgun (WGS) entry which is preliminary data.</text>
</comment>